<dbReference type="InterPro" id="IPR040832">
    <property type="entry name" value="TTHB210-like_dom"/>
</dbReference>
<evidence type="ECO:0000259" key="2">
    <source>
        <dbReference type="Pfam" id="PF18197"/>
    </source>
</evidence>
<dbReference type="AlphaFoldDB" id="A0A939G1J4"/>
<keyword evidence="4" id="KW-1185">Reference proteome</keyword>
<protein>
    <submittedName>
        <fullName evidence="3">DUF5602 domain-containing protein</fullName>
    </submittedName>
</protein>
<dbReference type="PROSITE" id="PS51257">
    <property type="entry name" value="PROKAR_LIPOPROTEIN"/>
    <property type="match status" value="1"/>
</dbReference>
<reference evidence="3 4" key="1">
    <citation type="submission" date="2021-03" db="EMBL/GenBank/DDBJ databases">
        <title>Fibrella sp. HMF5036 genome sequencing and assembly.</title>
        <authorList>
            <person name="Kang H."/>
            <person name="Kim H."/>
            <person name="Bae S."/>
            <person name="Joh K."/>
        </authorList>
    </citation>
    <scope>NUCLEOTIDE SEQUENCE [LARGE SCALE GENOMIC DNA]</scope>
    <source>
        <strain evidence="3 4">HMF5036</strain>
    </source>
</reference>
<dbReference type="Proteomes" id="UP000664795">
    <property type="component" value="Unassembled WGS sequence"/>
</dbReference>
<dbReference type="RefSeq" id="WP_207334126.1">
    <property type="nucleotide sequence ID" value="NZ_JAFMYU010000002.1"/>
</dbReference>
<accession>A0A939G1J4</accession>
<gene>
    <name evidence="3" type="ORF">J2I48_04130</name>
</gene>
<dbReference type="InterPro" id="IPR033786">
    <property type="entry name" value="TTHB210-like"/>
</dbReference>
<feature type="chain" id="PRO_5036975701" evidence="1">
    <location>
        <begin position="24"/>
        <end position="250"/>
    </location>
</feature>
<sequence length="250" mass="27412">MKYLLSSLLATLLLCGCSSIDSGTPPKRVYGTPVNMGAGTATSWASLDAQGNPLSIGFTLTKTAFDNLPATMPGTDFMLALPTEATTKTPFQHIMINWNPQGHEPDKIYTVPHFDFHFYIQPMAEVMAIPPYPQAPTKFDKLPAATFLHADFVKGPGGVPGMGAHWSDVTSPEFKGQPFTETFVYGSYDGKVTFWEQMVALSYLKTSPSMEKAIKLPAKYEKPGYYPTRYSIKTNSDGSQEVALDGFTLR</sequence>
<keyword evidence="1" id="KW-0732">Signal</keyword>
<dbReference type="Pfam" id="PF18197">
    <property type="entry name" value="TTHB210-like"/>
    <property type="match status" value="1"/>
</dbReference>
<comment type="caution">
    <text evidence="3">The sequence shown here is derived from an EMBL/GenBank/DDBJ whole genome shotgun (WGS) entry which is preliminary data.</text>
</comment>
<dbReference type="EMBL" id="JAFMYU010000002">
    <property type="protein sequence ID" value="MBO0930166.1"/>
    <property type="molecule type" value="Genomic_DNA"/>
</dbReference>
<organism evidence="3 4">
    <name type="scientific">Fibrella aquatilis</name>
    <dbReference type="NCBI Taxonomy" id="2817059"/>
    <lineage>
        <taxon>Bacteria</taxon>
        <taxon>Pseudomonadati</taxon>
        <taxon>Bacteroidota</taxon>
        <taxon>Cytophagia</taxon>
        <taxon>Cytophagales</taxon>
        <taxon>Spirosomataceae</taxon>
        <taxon>Fibrella</taxon>
    </lineage>
</organism>
<evidence type="ECO:0000256" key="1">
    <source>
        <dbReference type="SAM" id="SignalP"/>
    </source>
</evidence>
<proteinExistence type="predicted"/>
<evidence type="ECO:0000313" key="4">
    <source>
        <dbReference type="Proteomes" id="UP000664795"/>
    </source>
</evidence>
<feature type="signal peptide" evidence="1">
    <location>
        <begin position="1"/>
        <end position="23"/>
    </location>
</feature>
<dbReference type="CDD" id="cd11669">
    <property type="entry name" value="TTHB210-like"/>
    <property type="match status" value="1"/>
</dbReference>
<name>A0A939G1J4_9BACT</name>
<feature type="domain" description="TTHB210-like" evidence="2">
    <location>
        <begin position="48"/>
        <end position="98"/>
    </location>
</feature>
<evidence type="ECO:0000313" key="3">
    <source>
        <dbReference type="EMBL" id="MBO0930166.1"/>
    </source>
</evidence>